<feature type="compositionally biased region" description="Polar residues" evidence="1">
    <location>
        <begin position="509"/>
        <end position="522"/>
    </location>
</feature>
<comment type="caution">
    <text evidence="3">The sequence shown here is derived from an EMBL/GenBank/DDBJ whole genome shotgun (WGS) entry which is preliminary data.</text>
</comment>
<evidence type="ECO:0000256" key="1">
    <source>
        <dbReference type="SAM" id="MobiDB-lite"/>
    </source>
</evidence>
<dbReference type="Proteomes" id="UP001283361">
    <property type="component" value="Unassembled WGS sequence"/>
</dbReference>
<dbReference type="Gene3D" id="1.10.238.10">
    <property type="entry name" value="EF-hand"/>
    <property type="match status" value="1"/>
</dbReference>
<name>A0AAE1DGH1_9GAST</name>
<dbReference type="PROSITE" id="PS50222">
    <property type="entry name" value="EF_HAND_2"/>
    <property type="match status" value="2"/>
</dbReference>
<protein>
    <recommendedName>
        <fullName evidence="2">EF-hand domain-containing protein</fullName>
    </recommendedName>
</protein>
<evidence type="ECO:0000259" key="2">
    <source>
        <dbReference type="PROSITE" id="PS50222"/>
    </source>
</evidence>
<dbReference type="EMBL" id="JAWDGP010003890">
    <property type="protein sequence ID" value="KAK3769814.1"/>
    <property type="molecule type" value="Genomic_DNA"/>
</dbReference>
<feature type="domain" description="EF-hand" evidence="2">
    <location>
        <begin position="657"/>
        <end position="692"/>
    </location>
</feature>
<feature type="compositionally biased region" description="Basic and acidic residues" evidence="1">
    <location>
        <begin position="559"/>
        <end position="572"/>
    </location>
</feature>
<dbReference type="GO" id="GO:0005509">
    <property type="term" value="F:calcium ion binding"/>
    <property type="evidence" value="ECO:0007669"/>
    <property type="project" value="InterPro"/>
</dbReference>
<evidence type="ECO:0000313" key="4">
    <source>
        <dbReference type="Proteomes" id="UP001283361"/>
    </source>
</evidence>
<feature type="compositionally biased region" description="Low complexity" evidence="1">
    <location>
        <begin position="581"/>
        <end position="592"/>
    </location>
</feature>
<gene>
    <name evidence="3" type="ORF">RRG08_046919</name>
</gene>
<evidence type="ECO:0000313" key="3">
    <source>
        <dbReference type="EMBL" id="KAK3769814.1"/>
    </source>
</evidence>
<accession>A0AAE1DGH1</accession>
<keyword evidence="4" id="KW-1185">Reference proteome</keyword>
<feature type="compositionally biased region" description="Basic and acidic residues" evidence="1">
    <location>
        <begin position="615"/>
        <end position="634"/>
    </location>
</feature>
<reference evidence="3" key="1">
    <citation type="journal article" date="2023" name="G3 (Bethesda)">
        <title>A reference genome for the long-term kleptoplast-retaining sea slug Elysia crispata morphotype clarki.</title>
        <authorList>
            <person name="Eastman K.E."/>
            <person name="Pendleton A.L."/>
            <person name="Shaikh M.A."/>
            <person name="Suttiyut T."/>
            <person name="Ogas R."/>
            <person name="Tomko P."/>
            <person name="Gavelis G."/>
            <person name="Widhalm J.R."/>
            <person name="Wisecaver J.H."/>
        </authorList>
    </citation>
    <scope>NUCLEOTIDE SEQUENCE</scope>
    <source>
        <strain evidence="3">ECLA1</strain>
    </source>
</reference>
<feature type="region of interest" description="Disordered" evidence="1">
    <location>
        <begin position="32"/>
        <end position="52"/>
    </location>
</feature>
<dbReference type="InterPro" id="IPR011992">
    <property type="entry name" value="EF-hand-dom_pair"/>
</dbReference>
<organism evidence="3 4">
    <name type="scientific">Elysia crispata</name>
    <name type="common">lettuce slug</name>
    <dbReference type="NCBI Taxonomy" id="231223"/>
    <lineage>
        <taxon>Eukaryota</taxon>
        <taxon>Metazoa</taxon>
        <taxon>Spiralia</taxon>
        <taxon>Lophotrochozoa</taxon>
        <taxon>Mollusca</taxon>
        <taxon>Gastropoda</taxon>
        <taxon>Heterobranchia</taxon>
        <taxon>Euthyneura</taxon>
        <taxon>Panpulmonata</taxon>
        <taxon>Sacoglossa</taxon>
        <taxon>Placobranchoidea</taxon>
        <taxon>Plakobranchidae</taxon>
        <taxon>Elysia</taxon>
    </lineage>
</organism>
<feature type="domain" description="EF-hand" evidence="2">
    <location>
        <begin position="747"/>
        <end position="782"/>
    </location>
</feature>
<feature type="region of interest" description="Disordered" evidence="1">
    <location>
        <begin position="494"/>
        <end position="646"/>
    </location>
</feature>
<dbReference type="SUPFAM" id="SSF47473">
    <property type="entry name" value="EF-hand"/>
    <property type="match status" value="1"/>
</dbReference>
<dbReference type="AlphaFoldDB" id="A0AAE1DGH1"/>
<sequence>MTLAIVIKDRSGMFCLSNSRAIPRGRVRRNRLHKKRANPASTWQDTAEGGGETAKVHVTGKESGLGCGNQAMKIRRKSRLHLWDDLSISSAISWLSVSKTVSGYSISSHFNGCSNSGIIGRVKVNYGRKIGDSTTRDINTVCASNNVLSEGVILCSKPASLQCGIHTETKEGAVADDDIEDSYYYDNVGNLVTTSGARYTYNVGTKNRDTISFDSSSSSSIHNNSTNPSEMPAITHFVLEGSRLIKPNRPNKSSQCKRSSAMENLEYEPNPEVVPFQPANFIRHHSVLPLPVIRSSTILKRVPIPKRHQDTFGGYEYNFIGKRGVMLHTDRYQIDFIKSLDGMTQRERLQAGFDYMEAMRGKRRRREMVPHRAQLDLIMGGKQIEFEERFDITREIQKLKSIAMPKHAKDLFHGRGIHLPQNHLSLHPRHQPPVDDDDFQIPVHSTLQSIPRRSQVPPSSAATSGDFAPVDPSFLVNGGQSKLLNVNGLSKHKPLPTIRGKSDTGINRDVTSLTKSTAQAPTPSRDRTWQADQKLIAKGLSERTARSKLPASKLPVAETHMRGAETSVKTENEVSLSHPGESAAAETVAAEALSQPDQSVPRETTPLRLPTAGDDVSRVEVTSRDSKTRPRTDEGGSASVTPHPLRATSLITSVPLEEQDALRQTFQRLDTDADGHLKYNQLKTQLPKKFTREQERFTEEVYNLTNSITFFGVDEFMVMNRLSQCVENLTGRAAEAFETLDFTVLSQHLLKYIGLFDAMDKGNTGKISLDSLQQILSDTVSPMLITDSALWDEALDSISADYSSEVSKVVFIAHIPLFLSLETAFK</sequence>
<dbReference type="InterPro" id="IPR002048">
    <property type="entry name" value="EF_hand_dom"/>
</dbReference>
<proteinExistence type="predicted"/>